<dbReference type="InterPro" id="IPR051911">
    <property type="entry name" value="SDR_oxidoreductase"/>
</dbReference>
<dbReference type="GO" id="GO:0016491">
    <property type="term" value="F:oxidoreductase activity"/>
    <property type="evidence" value="ECO:0007669"/>
    <property type="project" value="UniProtKB-KW"/>
</dbReference>
<dbReference type="CDD" id="cd05374">
    <property type="entry name" value="17beta-HSD-like_SDR_c"/>
    <property type="match status" value="1"/>
</dbReference>
<dbReference type="EMBL" id="CAJVRM010000181">
    <property type="protein sequence ID" value="CAG8976546.1"/>
    <property type="molecule type" value="Genomic_DNA"/>
</dbReference>
<dbReference type="Proteomes" id="UP000701801">
    <property type="component" value="Unassembled WGS sequence"/>
</dbReference>
<name>A0A9N9Q7C6_9HELO</name>
<gene>
    <name evidence="3" type="ORF">HYALB_00011023</name>
</gene>
<evidence type="ECO:0000256" key="1">
    <source>
        <dbReference type="ARBA" id="ARBA00006484"/>
    </source>
</evidence>
<keyword evidence="2" id="KW-0560">Oxidoreductase</keyword>
<comment type="caution">
    <text evidence="3">The sequence shown here is derived from an EMBL/GenBank/DDBJ whole genome shotgun (WGS) entry which is preliminary data.</text>
</comment>
<evidence type="ECO:0000313" key="4">
    <source>
        <dbReference type="Proteomes" id="UP000701801"/>
    </source>
</evidence>
<dbReference type="InterPro" id="IPR002347">
    <property type="entry name" value="SDR_fam"/>
</dbReference>
<comment type="similarity">
    <text evidence="1">Belongs to the short-chain dehydrogenases/reductases (SDR) family.</text>
</comment>
<evidence type="ECO:0008006" key="5">
    <source>
        <dbReference type="Google" id="ProtNLM"/>
    </source>
</evidence>
<dbReference type="OrthoDB" id="1274115at2759"/>
<evidence type="ECO:0000313" key="3">
    <source>
        <dbReference type="EMBL" id="CAG8976546.1"/>
    </source>
</evidence>
<accession>A0A9N9Q7C6</accession>
<dbReference type="Pfam" id="PF00106">
    <property type="entry name" value="adh_short"/>
    <property type="match status" value="1"/>
</dbReference>
<dbReference type="SUPFAM" id="SSF51735">
    <property type="entry name" value="NAD(P)-binding Rossmann-fold domains"/>
    <property type="match status" value="1"/>
</dbReference>
<sequence length="316" mass="34404">MAQTSAPQTWLITGCSSGFGEEFVRQLRAAGDNVIATGRNASTKLAHLKETGASILDLDVTASPEEITSKMAEAWNLYPDGIDVVVNNAGYILSGAFEELRQEDLETSFKTNFHGPLNITRALLPKLRAKGTGTLFYMSSQAAWHSDPSATAYCSSKFALEGVYPFLFLPAYFSSNGPLKTYNNLGAVECLSKELAIFAPKIKVLLLEPGYFRTQAFSNIRHVPDRVDIYAQFNAGVKQFEQSVVGNEPGDSKKAIEIMIDLVKGTGVAAGKEIIPLRVPLGSDGLERIKAKCRETLKICEDWEEVAKSTDIKPAA</sequence>
<proteinExistence type="inferred from homology"/>
<reference evidence="3" key="1">
    <citation type="submission" date="2021-07" db="EMBL/GenBank/DDBJ databases">
        <authorList>
            <person name="Durling M."/>
        </authorList>
    </citation>
    <scope>NUCLEOTIDE SEQUENCE</scope>
</reference>
<dbReference type="Gene3D" id="3.40.50.720">
    <property type="entry name" value="NAD(P)-binding Rossmann-like Domain"/>
    <property type="match status" value="1"/>
</dbReference>
<evidence type="ECO:0000256" key="2">
    <source>
        <dbReference type="ARBA" id="ARBA00023002"/>
    </source>
</evidence>
<dbReference type="AlphaFoldDB" id="A0A9N9Q7C6"/>
<dbReference type="InterPro" id="IPR036291">
    <property type="entry name" value="NAD(P)-bd_dom_sf"/>
</dbReference>
<keyword evidence="4" id="KW-1185">Reference proteome</keyword>
<protein>
    <recommendedName>
        <fullName evidence="5">NAD(P)-binding protein</fullName>
    </recommendedName>
</protein>
<dbReference type="PANTHER" id="PTHR43976">
    <property type="entry name" value="SHORT CHAIN DEHYDROGENASE"/>
    <property type="match status" value="1"/>
</dbReference>
<organism evidence="3 4">
    <name type="scientific">Hymenoscyphus albidus</name>
    <dbReference type="NCBI Taxonomy" id="595503"/>
    <lineage>
        <taxon>Eukaryota</taxon>
        <taxon>Fungi</taxon>
        <taxon>Dikarya</taxon>
        <taxon>Ascomycota</taxon>
        <taxon>Pezizomycotina</taxon>
        <taxon>Leotiomycetes</taxon>
        <taxon>Helotiales</taxon>
        <taxon>Helotiaceae</taxon>
        <taxon>Hymenoscyphus</taxon>
    </lineage>
</organism>
<dbReference type="PANTHER" id="PTHR43976:SF16">
    <property type="entry name" value="SHORT-CHAIN DEHYDROGENASE_REDUCTASE FAMILY PROTEIN"/>
    <property type="match status" value="1"/>
</dbReference>
<dbReference type="PRINTS" id="PR00081">
    <property type="entry name" value="GDHRDH"/>
</dbReference>